<dbReference type="RefSeq" id="WP_353893901.1">
    <property type="nucleotide sequence ID" value="NZ_CP159485.1"/>
</dbReference>
<evidence type="ECO:0000256" key="1">
    <source>
        <dbReference type="SAM" id="Phobius"/>
    </source>
</evidence>
<feature type="transmembrane region" description="Helical" evidence="1">
    <location>
        <begin position="12"/>
        <end position="31"/>
    </location>
</feature>
<reference evidence="2" key="2">
    <citation type="submission" date="2024-06" db="EMBL/GenBank/DDBJ databases">
        <authorList>
            <person name="Petrova K.O."/>
            <person name="Toshchakov S.V."/>
            <person name="Boltjanskaja Y.V."/>
            <person name="Kevbrin V.V."/>
        </authorList>
    </citation>
    <scope>NUCLEOTIDE SEQUENCE</scope>
    <source>
        <strain evidence="2">Z-710</strain>
    </source>
</reference>
<protein>
    <recommendedName>
        <fullName evidence="3">DUF4367 domain-containing protein</fullName>
    </recommendedName>
</protein>
<name>A0AAU8HVF1_9FIRM</name>
<keyword evidence="1" id="KW-0472">Membrane</keyword>
<gene>
    <name evidence="2" type="ORF">PRVXH_000671</name>
</gene>
<dbReference type="EMBL" id="CP159485">
    <property type="protein sequence ID" value="XCI29353.1"/>
    <property type="molecule type" value="Genomic_DNA"/>
</dbReference>
<sequence>MDKIEKSEERKKFLKGFILFLFVIILLIQLYSSVTDTSRVWVDILDDYSKIERIEINNFRDEPTILTEGDPEFSLVYDKFSSFVYNSTAKPNKEQLKLEYEISFFKEEDILFSQKIYKLSESYPLDEANWVTEISGNRYIAEIDGPFFALRFNDIYISLQVKEEDIFREIFKK</sequence>
<dbReference type="AlphaFoldDB" id="A0AAU8HVF1"/>
<evidence type="ECO:0008006" key="3">
    <source>
        <dbReference type="Google" id="ProtNLM"/>
    </source>
</evidence>
<organism evidence="2">
    <name type="scientific">Proteinivorax hydrogeniformans</name>
    <dbReference type="NCBI Taxonomy" id="1826727"/>
    <lineage>
        <taxon>Bacteria</taxon>
        <taxon>Bacillati</taxon>
        <taxon>Bacillota</taxon>
        <taxon>Clostridia</taxon>
        <taxon>Eubacteriales</taxon>
        <taxon>Proteinivoracaceae</taxon>
        <taxon>Proteinivorax</taxon>
    </lineage>
</organism>
<evidence type="ECO:0000313" key="2">
    <source>
        <dbReference type="EMBL" id="XCI29353.1"/>
    </source>
</evidence>
<reference evidence="2" key="1">
    <citation type="journal article" date="2018" name="Antonie Van Leeuwenhoek">
        <title>Proteinivorax hydrogeniformans sp. nov., an anaerobic, haloalkaliphilic bacterium fermenting proteinaceous compounds with high hydrogen production.</title>
        <authorList>
            <person name="Boltyanskaya Y."/>
            <person name="Detkova E."/>
            <person name="Pimenov N."/>
            <person name="Kevbrin V."/>
        </authorList>
    </citation>
    <scope>NUCLEOTIDE SEQUENCE</scope>
    <source>
        <strain evidence="2">Z-710</strain>
    </source>
</reference>
<accession>A0AAU8HVF1</accession>
<keyword evidence="1" id="KW-1133">Transmembrane helix</keyword>
<proteinExistence type="predicted"/>
<keyword evidence="1" id="KW-0812">Transmembrane</keyword>